<gene>
    <name evidence="2" type="ORF">CFOL_v3_23026</name>
</gene>
<evidence type="ECO:0000313" key="3">
    <source>
        <dbReference type="Proteomes" id="UP000187406"/>
    </source>
</evidence>
<evidence type="ECO:0000313" key="2">
    <source>
        <dbReference type="EMBL" id="GAV79561.1"/>
    </source>
</evidence>
<dbReference type="PANTHER" id="PTHR35046">
    <property type="entry name" value="ZINC KNUCKLE (CCHC-TYPE) FAMILY PROTEIN"/>
    <property type="match status" value="1"/>
</dbReference>
<feature type="domain" description="Tf2-1-like SH3-like" evidence="1">
    <location>
        <begin position="45"/>
        <end position="106"/>
    </location>
</feature>
<proteinExistence type="predicted"/>
<dbReference type="Pfam" id="PF24626">
    <property type="entry name" value="SH3_Tf2-1"/>
    <property type="match status" value="1"/>
</dbReference>
<dbReference type="Proteomes" id="UP000187406">
    <property type="component" value="Unassembled WGS sequence"/>
</dbReference>
<dbReference type="OrthoDB" id="913122at2759"/>
<dbReference type="AlphaFoldDB" id="A0A1Q3CHL8"/>
<protein>
    <recommendedName>
        <fullName evidence="1">Tf2-1-like SH3-like domain-containing protein</fullName>
    </recommendedName>
</protein>
<evidence type="ECO:0000259" key="1">
    <source>
        <dbReference type="Pfam" id="PF24626"/>
    </source>
</evidence>
<dbReference type="InterPro" id="IPR056924">
    <property type="entry name" value="SH3_Tf2-1"/>
</dbReference>
<keyword evidence="3" id="KW-1185">Reference proteome</keyword>
<accession>A0A1Q3CHL8</accession>
<reference evidence="3" key="1">
    <citation type="submission" date="2016-04" db="EMBL/GenBank/DDBJ databases">
        <title>Cephalotus genome sequencing.</title>
        <authorList>
            <person name="Fukushima K."/>
            <person name="Hasebe M."/>
            <person name="Fang X."/>
        </authorList>
    </citation>
    <scope>NUCLEOTIDE SEQUENCE [LARGE SCALE GENOMIC DNA]</scope>
    <source>
        <strain evidence="3">cv. St1</strain>
    </source>
</reference>
<comment type="caution">
    <text evidence="2">The sequence shown here is derived from an EMBL/GenBank/DDBJ whole genome shotgun (WGS) entry which is preliminary data.</text>
</comment>
<feature type="non-terminal residue" evidence="2">
    <location>
        <position position="1"/>
    </location>
</feature>
<name>A0A1Q3CHL8_CEPFO</name>
<organism evidence="2 3">
    <name type="scientific">Cephalotus follicularis</name>
    <name type="common">Albany pitcher plant</name>
    <dbReference type="NCBI Taxonomy" id="3775"/>
    <lineage>
        <taxon>Eukaryota</taxon>
        <taxon>Viridiplantae</taxon>
        <taxon>Streptophyta</taxon>
        <taxon>Embryophyta</taxon>
        <taxon>Tracheophyta</taxon>
        <taxon>Spermatophyta</taxon>
        <taxon>Magnoliopsida</taxon>
        <taxon>eudicotyledons</taxon>
        <taxon>Gunneridae</taxon>
        <taxon>Pentapetalae</taxon>
        <taxon>rosids</taxon>
        <taxon>fabids</taxon>
        <taxon>Oxalidales</taxon>
        <taxon>Cephalotaceae</taxon>
        <taxon>Cephalotus</taxon>
    </lineage>
</organism>
<sequence>PFEAAYGCKPQNVLDLVPLPQEARVSEEGEAFLEHVRNEVQFARGDFVMVYLKKERHPKVTYHKLKTRKIGPCKILKKISSNAYVVELPYDLQINPIFNAVDLSDFYGFINDDQGEELGEWADQLPKKPKEVIEEVSDMKEACSEEAIHTIDFWSSGWASLRLRTRGYLKKS</sequence>
<dbReference type="EMBL" id="BDDD01001997">
    <property type="protein sequence ID" value="GAV79561.1"/>
    <property type="molecule type" value="Genomic_DNA"/>
</dbReference>
<dbReference type="InParanoid" id="A0A1Q3CHL8"/>
<dbReference type="PANTHER" id="PTHR35046:SF26">
    <property type="entry name" value="RNA-DIRECTED DNA POLYMERASE"/>
    <property type="match status" value="1"/>
</dbReference>